<reference evidence="2" key="1">
    <citation type="submission" date="2023-10" db="EMBL/GenBank/DDBJ databases">
        <title>Culture-based analysis of two novel bacteria associated with mangrove crab gills.</title>
        <authorList>
            <person name="Yang X."/>
            <person name="Garuglieri E."/>
            <person name="Van Goethem M.W."/>
            <person name="Fusi M."/>
            <person name="Marasco R."/>
            <person name="Daffonchio D.G."/>
        </authorList>
    </citation>
    <scope>NUCLEOTIDE SEQUENCE</scope>
    <source>
        <strain evidence="2">UG2-1</strain>
    </source>
</reference>
<evidence type="ECO:0000313" key="2">
    <source>
        <dbReference type="EMBL" id="WXA12354.1"/>
    </source>
</evidence>
<protein>
    <recommendedName>
        <fullName evidence="3">PH domain-containing protein</fullName>
    </recommendedName>
</protein>
<proteinExistence type="predicted"/>
<dbReference type="RefSeq" id="WP_338731346.1">
    <property type="nucleotide sequence ID" value="NZ_CP136925.1"/>
</dbReference>
<keyword evidence="1" id="KW-1133">Transmembrane helix</keyword>
<accession>A0AAU6P4T0</accession>
<keyword evidence="1" id="KW-0472">Membrane</keyword>
<dbReference type="EMBL" id="CP136925">
    <property type="protein sequence ID" value="WXA12354.1"/>
    <property type="molecule type" value="Genomic_DNA"/>
</dbReference>
<organism evidence="2">
    <name type="scientific">Mangrovimonas cancribranchiae</name>
    <dbReference type="NCBI Taxonomy" id="3080055"/>
    <lineage>
        <taxon>Bacteria</taxon>
        <taxon>Pseudomonadati</taxon>
        <taxon>Bacteroidota</taxon>
        <taxon>Flavobacteriia</taxon>
        <taxon>Flavobacteriales</taxon>
        <taxon>Flavobacteriaceae</taxon>
        <taxon>Mangrovimonas</taxon>
    </lineage>
</organism>
<feature type="transmembrane region" description="Helical" evidence="1">
    <location>
        <begin position="14"/>
        <end position="34"/>
    </location>
</feature>
<dbReference type="AlphaFoldDB" id="A0AAU6P4T0"/>
<keyword evidence="1" id="KW-0812">Transmembrane</keyword>
<name>A0AAU6P4T0_9FLAO</name>
<evidence type="ECO:0008006" key="3">
    <source>
        <dbReference type="Google" id="ProtNLM"/>
    </source>
</evidence>
<feature type="transmembrane region" description="Helical" evidence="1">
    <location>
        <begin position="46"/>
        <end position="63"/>
    </location>
</feature>
<dbReference type="KEGG" id="mcaa:R3L15_09490"/>
<gene>
    <name evidence="2" type="ORF">R3L15_09490</name>
</gene>
<sequence>MEMKKIHFDNMKNWIWSTILILSLILILTGGLELFEFENPKLNKGLSASGFFLQVIYYSKMFWHKNYVQWNKKGAVIRVNSWSGKSLSFDQIKKTELTEKKLIITKDNGKIVSFDLNEIAESDTQKLNEIIIKNTIANNV</sequence>
<evidence type="ECO:0000256" key="1">
    <source>
        <dbReference type="SAM" id="Phobius"/>
    </source>
</evidence>